<evidence type="ECO:0000256" key="2">
    <source>
        <dbReference type="ARBA" id="ARBA00004141"/>
    </source>
</evidence>
<dbReference type="GO" id="GO:0005524">
    <property type="term" value="F:ATP binding"/>
    <property type="evidence" value="ECO:0007669"/>
    <property type="project" value="UniProtKB-KW"/>
</dbReference>
<dbReference type="SMART" id="SM00387">
    <property type="entry name" value="HATPase_c"/>
    <property type="match status" value="1"/>
</dbReference>
<dbReference type="CDD" id="cd00075">
    <property type="entry name" value="HATPase"/>
    <property type="match status" value="1"/>
</dbReference>
<dbReference type="InterPro" id="IPR029016">
    <property type="entry name" value="GAF-like_dom_sf"/>
</dbReference>
<organism evidence="15 16">
    <name type="scientific">Lichenicoccus roseus</name>
    <dbReference type="NCBI Taxonomy" id="2683649"/>
    <lineage>
        <taxon>Bacteria</taxon>
        <taxon>Pseudomonadati</taxon>
        <taxon>Pseudomonadota</taxon>
        <taxon>Alphaproteobacteria</taxon>
        <taxon>Acetobacterales</taxon>
        <taxon>Acetobacteraceae</taxon>
        <taxon>Lichenicoccus</taxon>
    </lineage>
</organism>
<dbReference type="Gene3D" id="1.20.120.620">
    <property type="entry name" value="Backbone structure of the membrane domain of e. Coli histidine kinase receptor kdpd"/>
    <property type="match status" value="1"/>
</dbReference>
<dbReference type="Gene3D" id="1.10.287.130">
    <property type="match status" value="1"/>
</dbReference>
<keyword evidence="6 13" id="KW-0812">Transmembrane</keyword>
<evidence type="ECO:0000256" key="3">
    <source>
        <dbReference type="ARBA" id="ARBA00012438"/>
    </source>
</evidence>
<evidence type="ECO:0000256" key="8">
    <source>
        <dbReference type="ARBA" id="ARBA00022777"/>
    </source>
</evidence>
<dbReference type="InterPro" id="IPR003852">
    <property type="entry name" value="Sig_transdc_His_kinase_KdpD_N"/>
</dbReference>
<dbReference type="Pfam" id="PF02518">
    <property type="entry name" value="HATPase_c"/>
    <property type="match status" value="1"/>
</dbReference>
<feature type="domain" description="Histidine kinase" evidence="14">
    <location>
        <begin position="689"/>
        <end position="913"/>
    </location>
</feature>
<dbReference type="CDD" id="cd00082">
    <property type="entry name" value="HisKA"/>
    <property type="match status" value="1"/>
</dbReference>
<dbReference type="InterPro" id="IPR027417">
    <property type="entry name" value="P-loop_NTPase"/>
</dbReference>
<feature type="transmembrane region" description="Helical" evidence="13">
    <location>
        <begin position="418"/>
        <end position="445"/>
    </location>
</feature>
<evidence type="ECO:0000256" key="13">
    <source>
        <dbReference type="SAM" id="Phobius"/>
    </source>
</evidence>
<comment type="catalytic activity">
    <reaction evidence="1">
        <text>ATP + protein L-histidine = ADP + protein N-phospho-L-histidine.</text>
        <dbReference type="EC" id="2.7.13.3"/>
    </reaction>
</comment>
<dbReference type="FunFam" id="3.40.50.300:FF:000483">
    <property type="entry name" value="Sensor histidine kinase KdpD"/>
    <property type="match status" value="1"/>
</dbReference>
<dbReference type="Proteomes" id="UP000305654">
    <property type="component" value="Unassembled WGS sequence"/>
</dbReference>
<keyword evidence="10 13" id="KW-1133">Transmembrane helix</keyword>
<evidence type="ECO:0000256" key="1">
    <source>
        <dbReference type="ARBA" id="ARBA00000085"/>
    </source>
</evidence>
<dbReference type="GO" id="GO:0005737">
    <property type="term" value="C:cytoplasm"/>
    <property type="evidence" value="ECO:0007669"/>
    <property type="project" value="UniProtKB-ARBA"/>
</dbReference>
<reference evidence="15 16" key="1">
    <citation type="submission" date="2019-05" db="EMBL/GenBank/DDBJ databases">
        <authorList>
            <person name="Pankratov T."/>
            <person name="Grouzdev D."/>
        </authorList>
    </citation>
    <scope>NUCLEOTIDE SEQUENCE [LARGE SCALE GENOMIC DNA]</scope>
    <source>
        <strain evidence="15 16">KEBCLARHB70R</strain>
    </source>
</reference>
<dbReference type="GO" id="GO:0005886">
    <property type="term" value="C:plasma membrane"/>
    <property type="evidence" value="ECO:0007669"/>
    <property type="project" value="TreeGrafter"/>
</dbReference>
<evidence type="ECO:0000256" key="4">
    <source>
        <dbReference type="ARBA" id="ARBA00022553"/>
    </source>
</evidence>
<dbReference type="Pfam" id="PF00512">
    <property type="entry name" value="HisKA"/>
    <property type="match status" value="1"/>
</dbReference>
<dbReference type="InterPro" id="IPR003594">
    <property type="entry name" value="HATPase_dom"/>
</dbReference>
<comment type="caution">
    <text evidence="15">The sequence shown here is derived from an EMBL/GenBank/DDBJ whole genome shotgun (WGS) entry which is preliminary data.</text>
</comment>
<dbReference type="PANTHER" id="PTHR45569">
    <property type="entry name" value="SENSOR PROTEIN KDPD"/>
    <property type="match status" value="1"/>
</dbReference>
<dbReference type="InterPro" id="IPR036097">
    <property type="entry name" value="HisK_dim/P_sf"/>
</dbReference>
<evidence type="ECO:0000313" key="15">
    <source>
        <dbReference type="EMBL" id="TLU73964.1"/>
    </source>
</evidence>
<dbReference type="RefSeq" id="WP_138324217.1">
    <property type="nucleotide sequence ID" value="NZ_VCDI01000001.1"/>
</dbReference>
<evidence type="ECO:0000256" key="7">
    <source>
        <dbReference type="ARBA" id="ARBA00022741"/>
    </source>
</evidence>
<evidence type="ECO:0000256" key="9">
    <source>
        <dbReference type="ARBA" id="ARBA00022840"/>
    </source>
</evidence>
<dbReference type="Gene3D" id="3.40.50.300">
    <property type="entry name" value="P-loop containing nucleotide triphosphate hydrolases"/>
    <property type="match status" value="1"/>
</dbReference>
<feature type="transmembrane region" description="Helical" evidence="13">
    <location>
        <begin position="465"/>
        <end position="485"/>
    </location>
</feature>
<keyword evidence="16" id="KW-1185">Reference proteome</keyword>
<gene>
    <name evidence="15" type="ORF">FE263_01725</name>
</gene>
<dbReference type="SMART" id="SM00388">
    <property type="entry name" value="HisKA"/>
    <property type="match status" value="1"/>
</dbReference>
<dbReference type="Pfam" id="PF02702">
    <property type="entry name" value="KdpD"/>
    <property type="match status" value="1"/>
</dbReference>
<accession>A0A5R9J8L4</accession>
<dbReference type="PROSITE" id="PS50109">
    <property type="entry name" value="HIS_KIN"/>
    <property type="match status" value="1"/>
</dbReference>
<keyword evidence="5" id="KW-0808">Transferase</keyword>
<evidence type="ECO:0000256" key="10">
    <source>
        <dbReference type="ARBA" id="ARBA00022989"/>
    </source>
</evidence>
<evidence type="ECO:0000256" key="12">
    <source>
        <dbReference type="ARBA" id="ARBA00023136"/>
    </source>
</evidence>
<keyword evidence="9" id="KW-0067">ATP-binding</keyword>
<dbReference type="Pfam" id="PF13493">
    <property type="entry name" value="DUF4118"/>
    <property type="match status" value="1"/>
</dbReference>
<protein>
    <recommendedName>
        <fullName evidence="3">histidine kinase</fullName>
        <ecNumber evidence="3">2.7.13.3</ecNumber>
    </recommendedName>
</protein>
<dbReference type="EC" id="2.7.13.3" evidence="3"/>
<evidence type="ECO:0000256" key="5">
    <source>
        <dbReference type="ARBA" id="ARBA00022679"/>
    </source>
</evidence>
<dbReference type="Gene3D" id="3.30.565.10">
    <property type="entry name" value="Histidine kinase-like ATPase, C-terminal domain"/>
    <property type="match status" value="1"/>
</dbReference>
<dbReference type="InterPro" id="IPR052023">
    <property type="entry name" value="Histidine_kinase_KdpD"/>
</dbReference>
<dbReference type="GO" id="GO:0000155">
    <property type="term" value="F:phosphorelay sensor kinase activity"/>
    <property type="evidence" value="ECO:0007669"/>
    <property type="project" value="InterPro"/>
</dbReference>
<evidence type="ECO:0000256" key="6">
    <source>
        <dbReference type="ARBA" id="ARBA00022692"/>
    </source>
</evidence>
<dbReference type="InterPro" id="IPR005467">
    <property type="entry name" value="His_kinase_dom"/>
</dbReference>
<dbReference type="Gene3D" id="3.30.450.40">
    <property type="match status" value="1"/>
</dbReference>
<dbReference type="SUPFAM" id="SSF55874">
    <property type="entry name" value="ATPase domain of HSP90 chaperone/DNA topoisomerase II/histidine kinase"/>
    <property type="match status" value="1"/>
</dbReference>
<keyword evidence="12 13" id="KW-0472">Membrane</keyword>
<evidence type="ECO:0000313" key="16">
    <source>
        <dbReference type="Proteomes" id="UP000305654"/>
    </source>
</evidence>
<dbReference type="AlphaFoldDB" id="A0A5R9J8L4"/>
<dbReference type="InterPro" id="IPR003661">
    <property type="entry name" value="HisK_dim/P_dom"/>
</dbReference>
<name>A0A5R9J8L4_9PROT</name>
<feature type="transmembrane region" description="Helical" evidence="13">
    <location>
        <begin position="386"/>
        <end position="406"/>
    </location>
</feature>
<comment type="subcellular location">
    <subcellularLocation>
        <location evidence="2">Membrane</location>
        <topology evidence="2">Multi-pass membrane protein</topology>
    </subcellularLocation>
</comment>
<evidence type="ECO:0000259" key="14">
    <source>
        <dbReference type="PROSITE" id="PS50109"/>
    </source>
</evidence>
<dbReference type="PANTHER" id="PTHR45569:SF1">
    <property type="entry name" value="SENSOR PROTEIN KDPD"/>
    <property type="match status" value="1"/>
</dbReference>
<sequence length="913" mass="97624">MPLATDDRPDPDALARASLREARARLKIFLGAAPGVGKTYEMLVQARRRQGEGLDVVAGYIETHGRVETESQIGTLTVLPRRVVPYRGQTLEEFDLDAALARRPALLLVDELAHRNAPGSRHARRWEDVAELLAAGIPVWTTLNIQHLESLNDSVARITGVRVSETLPDHVLDLADEIELVDLSPGDLRARLAGGQVYRPDMAKRALDGFFREGNLQALREIALRRAAQHVDAGLLDYMRLNSISGPWPAGERILALVGPNGGKAVVRHAKRLADALRAPWIALHVEGAGVSGEEQQALVLAAELGAEIESRGGEGIARAALELSRSRNVSQIVTGRSPAPKAALARLLHRDLATALLRLAPDYTLHVVPTAPARLRRLPARALGWLPWAVSTGLAGAVIALGEVFSAWLEHEALGMLFLAAVVGAASLYGLRIALFTATISFLSWNFLFIPPIYKLTVYEPRDAIAIVVFAGVASITGILASRLRAAAHAAQSRIEGLRRIGAFSRAFGMARTEADLSEEIVRQGAVIAGAAIFLSTSATISRTEGTRGQGDAQDLLDIRSAYPPADTMDEGSWAAANRAFSRGEPTGRGTTTLPFAAWRFLPLRIARRDDAVGDGVAGEDRVRTEARVLGLLGVQPAAPLDPPTLQTLETLADQAAVALERIILTGSMAREAARDETQKLLAALLNSLSHDLRTPLTGIRGSAETLRSAWDSLSPAVRADLLASIEEDTGRMTRFLANITEITRLESGAVAPRMARVHPSDLTEAVLARLPHDGRITVTAQDRLPMVLADPLLLEQVIFNLLDNALKYAPGSPVQVSILMRGQDVALQVDDDGPGIAAIDLPHVFESFYRSSTAASSGDRAAGGVGTGLGLAIARGLVEVMGGRLEAISPRPGARPGHPGTRMAMTLTATR</sequence>
<dbReference type="OrthoDB" id="9806130at2"/>
<keyword evidence="4" id="KW-0597">Phosphoprotein</keyword>
<evidence type="ECO:0000256" key="11">
    <source>
        <dbReference type="ARBA" id="ARBA00023012"/>
    </source>
</evidence>
<dbReference type="PRINTS" id="PR00344">
    <property type="entry name" value="BCTRLSENSOR"/>
</dbReference>
<dbReference type="InterPro" id="IPR025201">
    <property type="entry name" value="KdpD_TM"/>
</dbReference>
<keyword evidence="11" id="KW-0902">Two-component regulatory system</keyword>
<dbReference type="InterPro" id="IPR036890">
    <property type="entry name" value="HATPase_C_sf"/>
</dbReference>
<proteinExistence type="predicted"/>
<dbReference type="EMBL" id="VCDI01000001">
    <property type="protein sequence ID" value="TLU73964.1"/>
    <property type="molecule type" value="Genomic_DNA"/>
</dbReference>
<keyword evidence="7" id="KW-0547">Nucleotide-binding</keyword>
<keyword evidence="8 15" id="KW-0418">Kinase</keyword>
<dbReference type="InterPro" id="IPR038318">
    <property type="entry name" value="KdpD_sf"/>
</dbReference>
<dbReference type="InterPro" id="IPR004358">
    <property type="entry name" value="Sig_transdc_His_kin-like_C"/>
</dbReference>
<dbReference type="SUPFAM" id="SSF47384">
    <property type="entry name" value="Homodimeric domain of signal transducing histidine kinase"/>
    <property type="match status" value="1"/>
</dbReference>